<sequence>MGFDRPTAMGAGWRPGSVPRVDGPPESLRPWLDEPGSLTRRLRALAGDAFGVELQHQHWQRPWPTEAVRLGASTRHAAWVREVQLCRGQTPLVAARSVIPASSLRGPLRRLRRLGRQPLGQLLFGRYPVTRGVIDIAPVQPDSSLARRLARGRATPAWARRSVFRVAGRPLLVTEVFLPALIHALATGERP</sequence>
<comment type="subcellular location">
    <subcellularLocation>
        <location evidence="4">Cytoplasm</location>
    </subcellularLocation>
</comment>
<comment type="caution">
    <text evidence="4">Lacks conserved residue(s) required for the propagation of feature annotation.</text>
</comment>
<dbReference type="PANTHER" id="PTHR38683:SF1">
    <property type="entry name" value="CHORISMATE PYRUVATE-LYASE"/>
    <property type="match status" value="1"/>
</dbReference>
<feature type="binding site" evidence="4">
    <location>
        <position position="175"/>
    </location>
    <ligand>
        <name>substrate</name>
    </ligand>
</feature>
<dbReference type="EC" id="4.1.3.40" evidence="4"/>
<comment type="similarity">
    <text evidence="4">Belongs to the UbiC family.</text>
</comment>
<evidence type="ECO:0000256" key="2">
    <source>
        <dbReference type="ARBA" id="ARBA00022688"/>
    </source>
</evidence>
<keyword evidence="1 4" id="KW-0963">Cytoplasm</keyword>
<evidence type="ECO:0000256" key="3">
    <source>
        <dbReference type="ARBA" id="ARBA00023239"/>
    </source>
</evidence>
<comment type="catalytic activity">
    <reaction evidence="4">
        <text>chorismate = 4-hydroxybenzoate + pyruvate</text>
        <dbReference type="Rhea" id="RHEA:16505"/>
        <dbReference type="ChEBI" id="CHEBI:15361"/>
        <dbReference type="ChEBI" id="CHEBI:17879"/>
        <dbReference type="ChEBI" id="CHEBI:29748"/>
        <dbReference type="EC" id="4.1.3.40"/>
    </reaction>
</comment>
<keyword evidence="3 4" id="KW-0456">Lyase</keyword>
<feature type="binding site" evidence="4">
    <location>
        <position position="119"/>
    </location>
    <ligand>
        <name>substrate</name>
    </ligand>
</feature>
<dbReference type="Gene3D" id="3.40.1410.10">
    <property type="entry name" value="Chorismate lyase-like"/>
    <property type="match status" value="1"/>
</dbReference>
<name>A0ABV3TFZ3_9GAMM</name>
<dbReference type="InterPro" id="IPR028978">
    <property type="entry name" value="Chorismate_lyase_/UTRA_dom_sf"/>
</dbReference>
<accession>A0ABV3TFZ3</accession>
<comment type="caution">
    <text evidence="6">The sequence shown here is derived from an EMBL/GenBank/DDBJ whole genome shotgun (WGS) entry which is preliminary data.</text>
</comment>
<evidence type="ECO:0000256" key="1">
    <source>
        <dbReference type="ARBA" id="ARBA00022490"/>
    </source>
</evidence>
<protein>
    <recommendedName>
        <fullName evidence="4">Probable chorismate pyruvate-lyase</fullName>
        <shortName evidence="4">CL</shortName>
        <shortName evidence="4">CPL</shortName>
        <ecNumber evidence="4">4.1.3.40</ecNumber>
    </recommendedName>
</protein>
<comment type="pathway">
    <text evidence="4">Cofactor biosynthesis; ubiquinone biosynthesis.</text>
</comment>
<dbReference type="HAMAP" id="MF_01632">
    <property type="entry name" value="UbiC"/>
    <property type="match status" value="1"/>
</dbReference>
<evidence type="ECO:0000313" key="6">
    <source>
        <dbReference type="EMBL" id="MEX0469749.1"/>
    </source>
</evidence>
<feature type="binding site" evidence="4">
    <location>
        <position position="81"/>
    </location>
    <ligand>
        <name>substrate</name>
    </ligand>
</feature>
<evidence type="ECO:0000313" key="7">
    <source>
        <dbReference type="Proteomes" id="UP001556709"/>
    </source>
</evidence>
<evidence type="ECO:0000256" key="5">
    <source>
        <dbReference type="SAM" id="MobiDB-lite"/>
    </source>
</evidence>
<dbReference type="SUPFAM" id="SSF64288">
    <property type="entry name" value="Chorismate lyase-like"/>
    <property type="match status" value="1"/>
</dbReference>
<keyword evidence="7" id="KW-1185">Reference proteome</keyword>
<dbReference type="Pfam" id="PF04345">
    <property type="entry name" value="Chor_lyase"/>
    <property type="match status" value="1"/>
</dbReference>
<evidence type="ECO:0000256" key="4">
    <source>
        <dbReference type="HAMAP-Rule" id="MF_01632"/>
    </source>
</evidence>
<reference evidence="6 7" key="1">
    <citation type="submission" date="2024-02" db="EMBL/GenBank/DDBJ databases">
        <title>New especies of Spiribacter isolated from saline water.</title>
        <authorList>
            <person name="Leon M.J."/>
            <person name="De La Haba R."/>
            <person name="Sanchez-Porro C."/>
            <person name="Ventosa A."/>
        </authorList>
    </citation>
    <scope>NUCLEOTIDE SEQUENCE [LARGE SCALE GENOMIC DNA]</scope>
    <source>
        <strain evidence="7">ag22IC6-390</strain>
    </source>
</reference>
<dbReference type="GO" id="GO:0008813">
    <property type="term" value="F:chorismate lyase activity"/>
    <property type="evidence" value="ECO:0007669"/>
    <property type="project" value="UniProtKB-EC"/>
</dbReference>
<proteinExistence type="inferred from homology"/>
<gene>
    <name evidence="4" type="primary">ubiC</name>
    <name evidence="6" type="ORF">V6X73_08420</name>
</gene>
<keyword evidence="4" id="KW-0670">Pyruvate</keyword>
<dbReference type="PANTHER" id="PTHR38683">
    <property type="entry name" value="CHORISMATE PYRUVATE-LYASE"/>
    <property type="match status" value="1"/>
</dbReference>
<dbReference type="Proteomes" id="UP001556709">
    <property type="component" value="Unassembled WGS sequence"/>
</dbReference>
<dbReference type="InterPro" id="IPR007440">
    <property type="entry name" value="Chorismate--pyruvate_lyase"/>
</dbReference>
<comment type="function">
    <text evidence="4">Removes the pyruvyl group from chorismate, with concomitant aromatization of the ring, to provide 4-hydroxybenzoate (4HB) for the ubiquinone pathway.</text>
</comment>
<dbReference type="EMBL" id="JBAKFM010000004">
    <property type="protein sequence ID" value="MEX0469749.1"/>
    <property type="molecule type" value="Genomic_DNA"/>
</dbReference>
<dbReference type="RefSeq" id="WP_367959459.1">
    <property type="nucleotide sequence ID" value="NZ_JBAKFH010000001.1"/>
</dbReference>
<organism evidence="6 7">
    <name type="scientific">Spiribacter pallidus</name>
    <dbReference type="NCBI Taxonomy" id="1987936"/>
    <lineage>
        <taxon>Bacteria</taxon>
        <taxon>Pseudomonadati</taxon>
        <taxon>Pseudomonadota</taxon>
        <taxon>Gammaproteobacteria</taxon>
        <taxon>Chromatiales</taxon>
        <taxon>Ectothiorhodospiraceae</taxon>
        <taxon>Spiribacter</taxon>
    </lineage>
</organism>
<feature type="region of interest" description="Disordered" evidence="5">
    <location>
        <begin position="1"/>
        <end position="28"/>
    </location>
</feature>
<keyword evidence="2 4" id="KW-0831">Ubiquinone biosynthesis</keyword>